<dbReference type="Proteomes" id="UP000734343">
    <property type="component" value="Unassembled WGS sequence"/>
</dbReference>
<dbReference type="PANTHER" id="PTHR42879:SF2">
    <property type="entry name" value="3-OXOACYL-[ACYL-CARRIER-PROTEIN] REDUCTASE FABG"/>
    <property type="match status" value="1"/>
</dbReference>
<dbReference type="InterPro" id="IPR002347">
    <property type="entry name" value="SDR_fam"/>
</dbReference>
<feature type="domain" description="Ketoreductase" evidence="2">
    <location>
        <begin position="8"/>
        <end position="180"/>
    </location>
</feature>
<dbReference type="Pfam" id="PF13561">
    <property type="entry name" value="adh_short_C2"/>
    <property type="match status" value="1"/>
</dbReference>
<dbReference type="InterPro" id="IPR020904">
    <property type="entry name" value="Sc_DH/Rdtase_CS"/>
</dbReference>
<organism evidence="3 4">
    <name type="scientific">Rahnella bonaserana</name>
    <dbReference type="NCBI Taxonomy" id="2816248"/>
    <lineage>
        <taxon>Bacteria</taxon>
        <taxon>Pseudomonadati</taxon>
        <taxon>Pseudomonadota</taxon>
        <taxon>Gammaproteobacteria</taxon>
        <taxon>Enterobacterales</taxon>
        <taxon>Yersiniaceae</taxon>
        <taxon>Rahnella</taxon>
    </lineage>
</organism>
<keyword evidence="4" id="KW-1185">Reference proteome</keyword>
<evidence type="ECO:0000313" key="4">
    <source>
        <dbReference type="Proteomes" id="UP000734343"/>
    </source>
</evidence>
<evidence type="ECO:0000256" key="1">
    <source>
        <dbReference type="ARBA" id="ARBA00006484"/>
    </source>
</evidence>
<dbReference type="InterPro" id="IPR057326">
    <property type="entry name" value="KR_dom"/>
</dbReference>
<name>A0ABS6LUU5_9GAMM</name>
<dbReference type="PROSITE" id="PS00061">
    <property type="entry name" value="ADH_SHORT"/>
    <property type="match status" value="1"/>
</dbReference>
<evidence type="ECO:0000259" key="2">
    <source>
        <dbReference type="SMART" id="SM00822"/>
    </source>
</evidence>
<accession>A0ABS6LUU5</accession>
<comment type="caution">
    <text evidence="3">The sequence shown here is derived from an EMBL/GenBank/DDBJ whole genome shotgun (WGS) entry which is preliminary data.</text>
</comment>
<dbReference type="PANTHER" id="PTHR42879">
    <property type="entry name" value="3-OXOACYL-(ACYL-CARRIER-PROTEIN) REDUCTASE"/>
    <property type="match status" value="1"/>
</dbReference>
<dbReference type="InterPro" id="IPR050259">
    <property type="entry name" value="SDR"/>
</dbReference>
<proteinExistence type="inferred from homology"/>
<gene>
    <name evidence="3" type="ORF">J1778_11255</name>
</gene>
<reference evidence="3 4" key="1">
    <citation type="submission" date="2021-03" db="EMBL/GenBank/DDBJ databases">
        <title>Five novel Rahnella species.</title>
        <authorList>
            <person name="Brady C."/>
            <person name="Asselin J."/>
            <person name="Beer S."/>
            <person name="Bruberg M.B."/>
            <person name="Crampton B."/>
            <person name="Venter S."/>
            <person name="Arnold D."/>
            <person name="Denman S."/>
        </authorList>
    </citation>
    <scope>NUCLEOTIDE SEQUENCE [LARGE SCALE GENOMIC DNA]</scope>
    <source>
        <strain evidence="3 4">H11b</strain>
    </source>
</reference>
<dbReference type="SMART" id="SM00822">
    <property type="entry name" value="PKS_KR"/>
    <property type="match status" value="1"/>
</dbReference>
<protein>
    <submittedName>
        <fullName evidence="3">SDR family oxidoreductase</fullName>
    </submittedName>
</protein>
<evidence type="ECO:0000313" key="3">
    <source>
        <dbReference type="EMBL" id="MBU9855852.1"/>
    </source>
</evidence>
<dbReference type="EMBL" id="JAFMOW010000061">
    <property type="protein sequence ID" value="MBU9855852.1"/>
    <property type="molecule type" value="Genomic_DNA"/>
</dbReference>
<sequence>MNTATQNQWILVTGGSRGIGRAAVQRLAKEWNVVFTWCQGESAAHEVERACAGLPGQVESHQCDGRDEQSVTRLAADLLERYGAPHAVVHNAGITLDALHIHQNADNWRNVMDTNLNAIFYWNSQLLEPMMMQGGGSVVMMSSVTGIKGNSGQSAYAASKAAMTGLARTLSVELGRFDVRVNCLLPGYIDTEILAGMPKDKLVALRKTIPMKRFGKVDEVAGAVAWLVGDDSTYMTGQTLILDGGLSA</sequence>
<dbReference type="RefSeq" id="WP_217173216.1">
    <property type="nucleotide sequence ID" value="NZ_CP126169.1"/>
</dbReference>
<comment type="similarity">
    <text evidence="1">Belongs to the short-chain dehydrogenases/reductases (SDR) family.</text>
</comment>